<evidence type="ECO:0000256" key="1">
    <source>
        <dbReference type="SAM" id="Phobius"/>
    </source>
</evidence>
<reference evidence="2 3" key="1">
    <citation type="journal article" date="2012" name="Front. Microbiol.">
        <title>Redundancy and modularity in membrane-associated dissimilatory nitrate reduction in Bacillus.</title>
        <authorList>
            <person name="Heylen K."/>
            <person name="Keltjens J."/>
        </authorList>
    </citation>
    <scope>NUCLEOTIDE SEQUENCE [LARGE SCALE GENOMIC DNA]</scope>
    <source>
        <strain evidence="3">LMG 21833T</strain>
    </source>
</reference>
<name>K6DCJ3_9BACI</name>
<organism evidence="2 3">
    <name type="scientific">Neobacillus bataviensis LMG 21833</name>
    <dbReference type="NCBI Taxonomy" id="1117379"/>
    <lineage>
        <taxon>Bacteria</taxon>
        <taxon>Bacillati</taxon>
        <taxon>Bacillota</taxon>
        <taxon>Bacilli</taxon>
        <taxon>Bacillales</taxon>
        <taxon>Bacillaceae</taxon>
        <taxon>Neobacillus</taxon>
    </lineage>
</organism>
<keyword evidence="3" id="KW-1185">Reference proteome</keyword>
<dbReference type="EMBL" id="AJLS01000041">
    <property type="protein sequence ID" value="EKN70262.1"/>
    <property type="molecule type" value="Genomic_DNA"/>
</dbReference>
<keyword evidence="1" id="KW-0472">Membrane</keyword>
<dbReference type="PATRIC" id="fig|1117379.3.peg.1303"/>
<dbReference type="Proteomes" id="UP000006316">
    <property type="component" value="Unassembled WGS sequence"/>
</dbReference>
<dbReference type="AlphaFoldDB" id="K6DCJ3"/>
<feature type="transmembrane region" description="Helical" evidence="1">
    <location>
        <begin position="93"/>
        <end position="114"/>
    </location>
</feature>
<gene>
    <name evidence="2" type="ORF">BABA_06236</name>
</gene>
<sequence>MEKTAAQSTLSIIIKLAGALAIALSVTILLLNLLMGNLDALKEINKTLGSVAEYGAIATGTLWLSRHVWMYTKRNKWSAAHYVRHVFLFLKKHHTLIGYAVLSLATSHGVYFLLKGTDKMLSFYSGIGAFAALVIVSTAGFLVQKHGAGATFAKKRKFHQAAAILFGLILLIHLIV</sequence>
<evidence type="ECO:0000313" key="2">
    <source>
        <dbReference type="EMBL" id="EKN70262.1"/>
    </source>
</evidence>
<accession>K6DCJ3</accession>
<dbReference type="eggNOG" id="ENOG502ZR7N">
    <property type="taxonomic scope" value="Bacteria"/>
</dbReference>
<keyword evidence="1" id="KW-1133">Transmembrane helix</keyword>
<feature type="transmembrane region" description="Helical" evidence="1">
    <location>
        <begin position="158"/>
        <end position="175"/>
    </location>
</feature>
<evidence type="ECO:0008006" key="4">
    <source>
        <dbReference type="Google" id="ProtNLM"/>
    </source>
</evidence>
<keyword evidence="1" id="KW-0812">Transmembrane</keyword>
<comment type="caution">
    <text evidence="2">The sequence shown here is derived from an EMBL/GenBank/DDBJ whole genome shotgun (WGS) entry which is preliminary data.</text>
</comment>
<dbReference type="STRING" id="1117379.BABA_06236"/>
<feature type="transmembrane region" description="Helical" evidence="1">
    <location>
        <begin position="12"/>
        <end position="34"/>
    </location>
</feature>
<proteinExistence type="predicted"/>
<protein>
    <recommendedName>
        <fullName evidence="4">Ferric oxidoreductase domain-containing protein</fullName>
    </recommendedName>
</protein>
<dbReference type="OrthoDB" id="2871125at2"/>
<feature type="transmembrane region" description="Helical" evidence="1">
    <location>
        <begin position="120"/>
        <end position="143"/>
    </location>
</feature>
<evidence type="ECO:0000313" key="3">
    <source>
        <dbReference type="Proteomes" id="UP000006316"/>
    </source>
</evidence>
<dbReference type="RefSeq" id="WP_007084274.1">
    <property type="nucleotide sequence ID" value="NZ_AJLS01000041.1"/>
</dbReference>